<proteinExistence type="predicted"/>
<keyword evidence="2" id="KW-1185">Reference proteome</keyword>
<protein>
    <submittedName>
        <fullName evidence="1">Uncharacterized protein</fullName>
    </submittedName>
</protein>
<accession>A0A0B0PB08</accession>
<evidence type="ECO:0000313" key="2">
    <source>
        <dbReference type="Proteomes" id="UP000032142"/>
    </source>
</evidence>
<dbReference type="AlphaFoldDB" id="A0A0B0PB08"/>
<reference evidence="2" key="1">
    <citation type="submission" date="2014-09" db="EMBL/GenBank/DDBJ databases">
        <authorList>
            <person name="Mudge J."/>
            <person name="Ramaraj T."/>
            <person name="Lindquist I.E."/>
            <person name="Bharti A.K."/>
            <person name="Sundararajan A."/>
            <person name="Cameron C.T."/>
            <person name="Woodward J.E."/>
            <person name="May G.D."/>
            <person name="Brubaker C."/>
            <person name="Broadhvest J."/>
            <person name="Wilkins T.A."/>
        </authorList>
    </citation>
    <scope>NUCLEOTIDE SEQUENCE</scope>
    <source>
        <strain evidence="2">cv. AKA8401</strain>
    </source>
</reference>
<sequence>MASCGASMFQKSLGFLVFLDY</sequence>
<dbReference type="EMBL" id="KN418791">
    <property type="protein sequence ID" value="KHG21514.1"/>
    <property type="molecule type" value="Genomic_DNA"/>
</dbReference>
<gene>
    <name evidence="1" type="ORF">F383_27104</name>
</gene>
<evidence type="ECO:0000313" key="1">
    <source>
        <dbReference type="EMBL" id="KHG21514.1"/>
    </source>
</evidence>
<dbReference type="Proteomes" id="UP000032142">
    <property type="component" value="Unassembled WGS sequence"/>
</dbReference>
<organism evidence="1 2">
    <name type="scientific">Gossypium arboreum</name>
    <name type="common">Tree cotton</name>
    <name type="synonym">Gossypium nanking</name>
    <dbReference type="NCBI Taxonomy" id="29729"/>
    <lineage>
        <taxon>Eukaryota</taxon>
        <taxon>Viridiplantae</taxon>
        <taxon>Streptophyta</taxon>
        <taxon>Embryophyta</taxon>
        <taxon>Tracheophyta</taxon>
        <taxon>Spermatophyta</taxon>
        <taxon>Magnoliopsida</taxon>
        <taxon>eudicotyledons</taxon>
        <taxon>Gunneridae</taxon>
        <taxon>Pentapetalae</taxon>
        <taxon>rosids</taxon>
        <taxon>malvids</taxon>
        <taxon>Malvales</taxon>
        <taxon>Malvaceae</taxon>
        <taxon>Malvoideae</taxon>
        <taxon>Gossypium</taxon>
    </lineage>
</organism>
<name>A0A0B0PB08_GOSAR</name>